<protein>
    <submittedName>
        <fullName evidence="1">Uncharacterized protein</fullName>
    </submittedName>
</protein>
<dbReference type="Proteomes" id="UP000662466">
    <property type="component" value="Unassembled WGS sequence"/>
</dbReference>
<accession>A0A8H6V0P3</accession>
<organism evidence="1 2">
    <name type="scientific">Aspergillus hiratsukae</name>
    <dbReference type="NCBI Taxonomy" id="1194566"/>
    <lineage>
        <taxon>Eukaryota</taxon>
        <taxon>Fungi</taxon>
        <taxon>Dikarya</taxon>
        <taxon>Ascomycota</taxon>
        <taxon>Pezizomycotina</taxon>
        <taxon>Eurotiomycetes</taxon>
        <taxon>Eurotiomycetidae</taxon>
        <taxon>Eurotiales</taxon>
        <taxon>Aspergillaceae</taxon>
        <taxon>Aspergillus</taxon>
        <taxon>Aspergillus subgen. Fumigati</taxon>
    </lineage>
</organism>
<name>A0A8H6V0P3_9EURO</name>
<dbReference type="AlphaFoldDB" id="A0A8H6V0P3"/>
<evidence type="ECO:0000313" key="2">
    <source>
        <dbReference type="Proteomes" id="UP000662466"/>
    </source>
</evidence>
<comment type="caution">
    <text evidence="1">The sequence shown here is derived from an EMBL/GenBank/DDBJ whole genome shotgun (WGS) entry which is preliminary data.</text>
</comment>
<dbReference type="EMBL" id="JACBAF010001615">
    <property type="protein sequence ID" value="KAF7174268.1"/>
    <property type="molecule type" value="Genomic_DNA"/>
</dbReference>
<gene>
    <name evidence="1" type="ORF">CNMCM6106_008465</name>
</gene>
<evidence type="ECO:0000313" key="1">
    <source>
        <dbReference type="EMBL" id="KAF7174268.1"/>
    </source>
</evidence>
<proteinExistence type="predicted"/>
<reference evidence="1" key="1">
    <citation type="submission" date="2020-06" db="EMBL/GenBank/DDBJ databases">
        <title>Draft genome sequences of strains closely related to Aspergillus parafelis and Aspergillus hiratsukae.</title>
        <authorList>
            <person name="Dos Santos R.A.C."/>
            <person name="Rivero-Menendez O."/>
            <person name="Steenwyk J.L."/>
            <person name="Mead M.E."/>
            <person name="Goldman G.H."/>
            <person name="Alastruey-Izquierdo A."/>
            <person name="Rokas A."/>
        </authorList>
    </citation>
    <scope>NUCLEOTIDE SEQUENCE</scope>
    <source>
        <strain evidence="1">CNM-CM6106</strain>
    </source>
</reference>
<sequence length="309" mass="35710">MFSGLKSQWRGWKLEIEGEIEEDAAAIGNERSQLRYIYSRLEGSAKTNITTFYELELRKVSPSPQALINRLDILYGERNRKDKAIQALHTIRQKEDEPFTAFYPRFEKEVANAEAESWEDSSKISYLRNALHPKLKAHLIGCSKSDLQTYVAFATKCEEISNQMELFGEWKNMSNNSQRRMDVRQQQVREAYPSPPRATVYREDMMEWEPTTAIKTNATRLGRNKNGYPSKRPEDQALIGKRAKWVEKSEIDKRWKEGRCLRCGRDGCRVERCPLAAAVPPVAKGTPVLRAKVTEAAVEEEQEEQEFQE</sequence>